<comment type="similarity">
    <text evidence="1 4">Belongs to the thiolase-like superfamily. Beta-ketoacyl-ACP synthases family.</text>
</comment>
<dbReference type="InterPro" id="IPR020841">
    <property type="entry name" value="PKS_Beta-ketoAc_synthase_dom"/>
</dbReference>
<evidence type="ECO:0000259" key="5">
    <source>
        <dbReference type="PROSITE" id="PS52004"/>
    </source>
</evidence>
<protein>
    <submittedName>
        <fullName evidence="6">3-oxoacyl-(Acyl-carrier-protein) synthase</fullName>
    </submittedName>
</protein>
<comment type="caution">
    <text evidence="6">The sequence shown here is derived from an EMBL/GenBank/DDBJ whole genome shotgun (WGS) entry which is preliminary data.</text>
</comment>
<keyword evidence="2 4" id="KW-0808">Transferase</keyword>
<evidence type="ECO:0000313" key="7">
    <source>
        <dbReference type="Proteomes" id="UP000562352"/>
    </source>
</evidence>
<accession>A0A841CYC4</accession>
<feature type="domain" description="Ketosynthase family 3 (KS3)" evidence="5">
    <location>
        <begin position="2"/>
        <end position="407"/>
    </location>
</feature>
<dbReference type="Pfam" id="PF02801">
    <property type="entry name" value="Ketoacyl-synt_C"/>
    <property type="match status" value="1"/>
</dbReference>
<dbReference type="SUPFAM" id="SSF53901">
    <property type="entry name" value="Thiolase-like"/>
    <property type="match status" value="2"/>
</dbReference>
<dbReference type="SMART" id="SM00825">
    <property type="entry name" value="PKS_KS"/>
    <property type="match status" value="1"/>
</dbReference>
<dbReference type="InterPro" id="IPR016039">
    <property type="entry name" value="Thiolase-like"/>
</dbReference>
<gene>
    <name evidence="6" type="ORF">FHS22_001691</name>
</gene>
<evidence type="ECO:0000313" key="6">
    <source>
        <dbReference type="EMBL" id="MBB5962430.1"/>
    </source>
</evidence>
<dbReference type="Proteomes" id="UP000562352">
    <property type="component" value="Unassembled WGS sequence"/>
</dbReference>
<organism evidence="6 7">
    <name type="scientific">Planomonospora venezuelensis</name>
    <dbReference type="NCBI Taxonomy" id="1999"/>
    <lineage>
        <taxon>Bacteria</taxon>
        <taxon>Bacillati</taxon>
        <taxon>Actinomycetota</taxon>
        <taxon>Actinomycetes</taxon>
        <taxon>Streptosporangiales</taxon>
        <taxon>Streptosporangiaceae</taxon>
        <taxon>Planomonospora</taxon>
    </lineage>
</organism>
<dbReference type="Gene3D" id="3.40.47.10">
    <property type="match status" value="2"/>
</dbReference>
<reference evidence="6 7" key="1">
    <citation type="submission" date="2020-08" db="EMBL/GenBank/DDBJ databases">
        <title>Genomic Encyclopedia of Type Strains, Phase III (KMG-III): the genomes of soil and plant-associated and newly described type strains.</title>
        <authorList>
            <person name="Whitman W."/>
        </authorList>
    </citation>
    <scope>NUCLEOTIDE SEQUENCE [LARGE SCALE GENOMIC DNA]</scope>
    <source>
        <strain evidence="6 7">CECT 3303</strain>
    </source>
</reference>
<dbReference type="PANTHER" id="PTHR11712:SF322">
    <property type="entry name" value="POLYKETIDE BETA-KETOACYL SYNTHASE 2-RELATED"/>
    <property type="match status" value="1"/>
</dbReference>
<name>A0A841CYC4_PLAVE</name>
<evidence type="ECO:0000256" key="3">
    <source>
        <dbReference type="ARBA" id="ARBA00023315"/>
    </source>
</evidence>
<dbReference type="PANTHER" id="PTHR11712">
    <property type="entry name" value="POLYKETIDE SYNTHASE-RELATED"/>
    <property type="match status" value="1"/>
</dbReference>
<dbReference type="RefSeq" id="WP_184939891.1">
    <property type="nucleotide sequence ID" value="NZ_BAAAWZ010000001.1"/>
</dbReference>
<keyword evidence="3" id="KW-0012">Acyltransferase</keyword>
<evidence type="ECO:0000256" key="1">
    <source>
        <dbReference type="ARBA" id="ARBA00008467"/>
    </source>
</evidence>
<dbReference type="Pfam" id="PF00109">
    <property type="entry name" value="ketoacyl-synt"/>
    <property type="match status" value="1"/>
</dbReference>
<dbReference type="GO" id="GO:0006633">
    <property type="term" value="P:fatty acid biosynthetic process"/>
    <property type="evidence" value="ECO:0007669"/>
    <property type="project" value="TreeGrafter"/>
</dbReference>
<dbReference type="GO" id="GO:0004315">
    <property type="term" value="F:3-oxoacyl-[acyl-carrier-protein] synthase activity"/>
    <property type="evidence" value="ECO:0007669"/>
    <property type="project" value="TreeGrafter"/>
</dbReference>
<dbReference type="InterPro" id="IPR014030">
    <property type="entry name" value="Ketoacyl_synth_N"/>
</dbReference>
<dbReference type="InterPro" id="IPR000794">
    <property type="entry name" value="Beta-ketoacyl_synthase"/>
</dbReference>
<evidence type="ECO:0000256" key="2">
    <source>
        <dbReference type="ARBA" id="ARBA00022679"/>
    </source>
</evidence>
<evidence type="ECO:0000256" key="4">
    <source>
        <dbReference type="RuleBase" id="RU003694"/>
    </source>
</evidence>
<dbReference type="PROSITE" id="PS52004">
    <property type="entry name" value="KS3_2"/>
    <property type="match status" value="1"/>
</dbReference>
<keyword evidence="7" id="KW-1185">Reference proteome</keyword>
<dbReference type="EMBL" id="JACHJJ010000004">
    <property type="protein sequence ID" value="MBB5962430.1"/>
    <property type="molecule type" value="Genomic_DNA"/>
</dbReference>
<dbReference type="AlphaFoldDB" id="A0A841CYC4"/>
<dbReference type="InterPro" id="IPR014031">
    <property type="entry name" value="Ketoacyl_synth_C"/>
</dbReference>
<sequence>MSRRAAITGIGVVAPTGIGIAEHWENTLAGTCRIGPITTFDTSGLPVSLGGEVPGFDESEFVPSKLLVQTDRWTWMALAATRLALDDAALDPDREYPFGLSVVTASASGGNAFGQREIQALWRDSPRAVSAYQSIGWFYAASSGQISIRHQLKGACSVLVADSAGGIEAVAQAKRLIRRGTGAVVAGGTEAPLSPYALVCQSSQDTLSRSTDPATAYRPFAPDAGGYVPGEGGAIVVVEEWARAHSRGVPQVYAEIAGTASTHDAHHPTEPPADHRQLARAMREAVDRAGCSPGDVDVVFADGSGDVTLDRHEAAAIREVFGGRRVPVTVPKTMTGRLYSGGAALDLAWAALALTHGVIPPSVNLDAAGGGHGLDLVTEAREAPHLRTALVVARGTGGFNSAAVLRSPRHQAA</sequence>
<proteinExistence type="inferred from homology"/>